<keyword evidence="2" id="KW-1185">Reference proteome</keyword>
<proteinExistence type="predicted"/>
<dbReference type="Proteomes" id="UP000008138">
    <property type="component" value="Chromosome"/>
</dbReference>
<dbReference type="GeneID" id="10359780"/>
<dbReference type="KEGG" id="tuz:TUZN_0233"/>
<dbReference type="EMBL" id="CP002590">
    <property type="protein sequence ID" value="AEA11731.1"/>
    <property type="molecule type" value="Genomic_DNA"/>
</dbReference>
<evidence type="ECO:0000313" key="1">
    <source>
        <dbReference type="EMBL" id="AEA11731.1"/>
    </source>
</evidence>
<reference evidence="1 2" key="1">
    <citation type="journal article" date="2011" name="J. Bacteriol.">
        <title>Complete genome sequence of the thermoacidophilic crenarchaeon Thermoproteus uzoniensis 768-20.</title>
        <authorList>
            <person name="Mardanov A.V."/>
            <person name="Gumerov V.M."/>
            <person name="Beletsky A.V."/>
            <person name="Prokofeva M.I."/>
            <person name="Bonch-Osmolovskaya E.A."/>
            <person name="Ravin N.V."/>
            <person name="Skryabin K.G."/>
        </authorList>
    </citation>
    <scope>NUCLEOTIDE SEQUENCE [LARGE SCALE GENOMIC DNA]</scope>
    <source>
        <strain evidence="1 2">768-20</strain>
    </source>
</reference>
<name>F2L1Z0_THEU7</name>
<dbReference type="STRING" id="999630.TUZN_0233"/>
<dbReference type="eggNOG" id="arCOG11510">
    <property type="taxonomic scope" value="Archaea"/>
</dbReference>
<protein>
    <submittedName>
        <fullName evidence="1">Uncharacterized protein</fullName>
    </submittedName>
</protein>
<accession>F2L1Z0</accession>
<evidence type="ECO:0000313" key="2">
    <source>
        <dbReference type="Proteomes" id="UP000008138"/>
    </source>
</evidence>
<dbReference type="HOGENOM" id="CLU_2766321_0_0_2"/>
<dbReference type="RefSeq" id="WP_013679067.1">
    <property type="nucleotide sequence ID" value="NC_015315.1"/>
</dbReference>
<sequence>MKDRDEVIKQIINTLKILGIDIDEMETCEIYFNYLNYKLSYIEKTLDEIKEKIIFIENLKCLNRKEMHK</sequence>
<dbReference type="AlphaFoldDB" id="F2L1Z0"/>
<gene>
    <name evidence="1" type="ordered locus">TUZN_0233</name>
</gene>
<reference key="2">
    <citation type="submission" date="2011-03" db="EMBL/GenBank/DDBJ databases">
        <title>Complete genome sequence of the thermoacidophilic crenarchaeon Thermoproteus uzoniensis 768-20.</title>
        <authorList>
            <person name="Mardanov A.V."/>
            <person name="Gumerov V.M."/>
            <person name="Beletsky A.V."/>
            <person name="Prokofeva M.I."/>
            <person name="Bonch-Osmolovskaya E.A."/>
            <person name="Ravin N.V."/>
            <person name="Skryabin K.G."/>
        </authorList>
    </citation>
    <scope>NUCLEOTIDE SEQUENCE</scope>
    <source>
        <strain>768-20</strain>
    </source>
</reference>
<dbReference type="OrthoDB" id="380085at2157"/>
<organism evidence="1 2">
    <name type="scientific">Thermoproteus uzoniensis (strain 768-20)</name>
    <dbReference type="NCBI Taxonomy" id="999630"/>
    <lineage>
        <taxon>Archaea</taxon>
        <taxon>Thermoproteota</taxon>
        <taxon>Thermoprotei</taxon>
        <taxon>Thermoproteales</taxon>
        <taxon>Thermoproteaceae</taxon>
        <taxon>Thermoproteus</taxon>
    </lineage>
</organism>